<name>X1EZ54_9ZZZZ</name>
<protein>
    <submittedName>
        <fullName evidence="1">Uncharacterized protein</fullName>
    </submittedName>
</protein>
<gene>
    <name evidence="1" type="ORF">S03H2_20537</name>
</gene>
<accession>X1EZ54</accession>
<evidence type="ECO:0000313" key="1">
    <source>
        <dbReference type="EMBL" id="GAH37867.1"/>
    </source>
</evidence>
<sequence>MANIPIISFNAGEFTPQIDARSDIEKYSSGCRTLDNFIPRIYGGVTKRPGTKYIYAARSGTVKARLVPFQYSDTISYQVEFGNLYCRFYYDGAILLDGGSDEVEVETTYLEADLYELQFKQSADTMWITHPEYAPRKLTRTSVTEFSLDVITFTNGPFLERNDLANADDVTMKSSVVAAAATGTLTASAATFIEGASGHAGALFKLTHPKDAANIAETLTKSTNRTASFICK</sequence>
<dbReference type="AlphaFoldDB" id="X1EZ54"/>
<dbReference type="EMBL" id="BARU01010832">
    <property type="protein sequence ID" value="GAH37867.1"/>
    <property type="molecule type" value="Genomic_DNA"/>
</dbReference>
<reference evidence="1" key="1">
    <citation type="journal article" date="2014" name="Front. Microbiol.">
        <title>High frequency of phylogenetically diverse reductive dehalogenase-homologous genes in deep subseafloor sedimentary metagenomes.</title>
        <authorList>
            <person name="Kawai M."/>
            <person name="Futagami T."/>
            <person name="Toyoda A."/>
            <person name="Takaki Y."/>
            <person name="Nishi S."/>
            <person name="Hori S."/>
            <person name="Arai W."/>
            <person name="Tsubouchi T."/>
            <person name="Morono Y."/>
            <person name="Uchiyama I."/>
            <person name="Ito T."/>
            <person name="Fujiyama A."/>
            <person name="Inagaki F."/>
            <person name="Takami H."/>
        </authorList>
    </citation>
    <scope>NUCLEOTIDE SEQUENCE</scope>
    <source>
        <strain evidence="1">Expedition CK06-06</strain>
    </source>
</reference>
<comment type="caution">
    <text evidence="1">The sequence shown here is derived from an EMBL/GenBank/DDBJ whole genome shotgun (WGS) entry which is preliminary data.</text>
</comment>
<organism evidence="1">
    <name type="scientific">marine sediment metagenome</name>
    <dbReference type="NCBI Taxonomy" id="412755"/>
    <lineage>
        <taxon>unclassified sequences</taxon>
        <taxon>metagenomes</taxon>
        <taxon>ecological metagenomes</taxon>
    </lineage>
</organism>
<feature type="non-terminal residue" evidence="1">
    <location>
        <position position="232"/>
    </location>
</feature>
<proteinExistence type="predicted"/>